<organism evidence="3 4">
    <name type="scientific">Giardia intestinalis</name>
    <name type="common">Giardia lamblia</name>
    <dbReference type="NCBI Taxonomy" id="5741"/>
    <lineage>
        <taxon>Eukaryota</taxon>
        <taxon>Metamonada</taxon>
        <taxon>Diplomonadida</taxon>
        <taxon>Hexamitidae</taxon>
        <taxon>Giardiinae</taxon>
        <taxon>Giardia</taxon>
    </lineage>
</organism>
<gene>
    <name evidence="3" type="ORF">DHA2_153990</name>
</gene>
<dbReference type="VEuPathDB" id="GiardiaDB:GL50581_921"/>
<evidence type="ECO:0000313" key="3">
    <source>
        <dbReference type="EMBL" id="ESU34953.1"/>
    </source>
</evidence>
<sequence length="348" mass="38918">MGRYWSGRIRMLLLVGLPCILCSLALGSMPRNITAVKLHIDRCSKEERKFGACVFDEAASTDFKIWVGVNMTLILFVLYYGVTHSINWFQCLKEHGCCDCDSCDCCCYCDCDCDCDCCESFDCYDACTDGCQDLDGFVYFYLVSIGLGYCALVDLICYFAMPFLVTVVSLGKWYRSSMSPVVFVLGQYSGYASLCMGVAWIFTLTVCLPCVTSRNKCVRSLAPVLGTSLSFGLIFVIIAASSQKTMEKLKVAHHFEKYQLMTSGLILAFTNVVCYLLTYLIELRRKHIQESNEQFYDLDDEYTPQSSFSNVTQSGSYAYELTRSPAEAADPYDGSTLTASRAQLSTFV</sequence>
<feature type="signal peptide" evidence="2">
    <location>
        <begin position="1"/>
        <end position="27"/>
    </location>
</feature>
<evidence type="ECO:0000256" key="1">
    <source>
        <dbReference type="SAM" id="Phobius"/>
    </source>
</evidence>
<evidence type="ECO:0000313" key="4">
    <source>
        <dbReference type="Proteomes" id="UP000018320"/>
    </source>
</evidence>
<dbReference type="Proteomes" id="UP000018320">
    <property type="component" value="Unassembled WGS sequence"/>
</dbReference>
<dbReference type="AlphaFoldDB" id="V6T7T3"/>
<evidence type="ECO:0000256" key="2">
    <source>
        <dbReference type="SAM" id="SignalP"/>
    </source>
</evidence>
<name>V6T7T3_GIAIN</name>
<keyword evidence="1" id="KW-0812">Transmembrane</keyword>
<keyword evidence="1" id="KW-1133">Transmembrane helix</keyword>
<comment type="caution">
    <text evidence="3">The sequence shown here is derived from an EMBL/GenBank/DDBJ whole genome shotgun (WGS) entry which is preliminary data.</text>
</comment>
<feature type="transmembrane region" description="Helical" evidence="1">
    <location>
        <begin position="260"/>
        <end position="281"/>
    </location>
</feature>
<feature type="transmembrane region" description="Helical" evidence="1">
    <location>
        <begin position="138"/>
        <end position="168"/>
    </location>
</feature>
<dbReference type="VEuPathDB" id="GiardiaDB:DHA2_153990"/>
<keyword evidence="2" id="KW-0732">Signal</keyword>
<feature type="transmembrane region" description="Helical" evidence="1">
    <location>
        <begin position="65"/>
        <end position="82"/>
    </location>
</feature>
<feature type="chain" id="PRO_5004753062" evidence="2">
    <location>
        <begin position="28"/>
        <end position="348"/>
    </location>
</feature>
<dbReference type="EMBL" id="AHGT01000113">
    <property type="protein sequence ID" value="ESU34953.1"/>
    <property type="molecule type" value="Genomic_DNA"/>
</dbReference>
<proteinExistence type="predicted"/>
<reference evidence="4" key="1">
    <citation type="submission" date="2012-02" db="EMBL/GenBank/DDBJ databases">
        <title>Genome sequencing of Giardia lamblia Genotypes A2 and B isolates (DH and GS) and comparative analysis with the genomes of Genotypes A1 and E (WB and Pig).</title>
        <authorList>
            <person name="Adam R."/>
            <person name="Dahlstrom E."/>
            <person name="Martens C."/>
            <person name="Bruno D."/>
            <person name="Barbian K."/>
            <person name="Porcella S.F."/>
            <person name="Nash T."/>
        </authorList>
    </citation>
    <scope>NUCLEOTIDE SEQUENCE</scope>
    <source>
        <strain evidence="4">DH</strain>
    </source>
</reference>
<dbReference type="VEuPathDB" id="GiardiaDB:QR46_3177"/>
<keyword evidence="1" id="KW-0472">Membrane</keyword>
<feature type="transmembrane region" description="Helical" evidence="1">
    <location>
        <begin position="188"/>
        <end position="208"/>
    </location>
</feature>
<protein>
    <submittedName>
        <fullName evidence="3">Uncharacterized protein</fullName>
    </submittedName>
</protein>
<feature type="transmembrane region" description="Helical" evidence="1">
    <location>
        <begin position="220"/>
        <end position="240"/>
    </location>
</feature>
<accession>V6T7T3</accession>
<dbReference type="VEuPathDB" id="GiardiaDB:GL50803_003269"/>
<reference evidence="3 4" key="2">
    <citation type="journal article" date="2013" name="Genome Biol. Evol.">
        <title>Genome sequencing of Giardia lamblia genotypes A2 and B isolates (DH and GS) and comparative analysis with the genomes of genotypes A1 and E (WB and Pig).</title>
        <authorList>
            <person name="Adam R.D."/>
            <person name="Dahlstrom E.W."/>
            <person name="Martens C.A."/>
            <person name="Bruno D.P."/>
            <person name="Barbian K.D."/>
            <person name="Ricklefs S.M."/>
            <person name="Hernandez M.M."/>
            <person name="Narla N.P."/>
            <person name="Patel R.B."/>
            <person name="Porcella S.F."/>
            <person name="Nash T.E."/>
        </authorList>
    </citation>
    <scope>NUCLEOTIDE SEQUENCE [LARGE SCALE GENOMIC DNA]</scope>
    <source>
        <strain evidence="3 4">DH</strain>
    </source>
</reference>